<feature type="signal peptide" evidence="2">
    <location>
        <begin position="1"/>
        <end position="19"/>
    </location>
</feature>
<evidence type="ECO:0000256" key="1">
    <source>
        <dbReference type="SAM" id="Phobius"/>
    </source>
</evidence>
<keyword evidence="1" id="KW-0472">Membrane</keyword>
<keyword evidence="2" id="KW-0732">Signal</keyword>
<organism evidence="3 4">
    <name type="scientific">Wenzhouxiangella sediminis</name>
    <dbReference type="NCBI Taxonomy" id="1792836"/>
    <lineage>
        <taxon>Bacteria</taxon>
        <taxon>Pseudomonadati</taxon>
        <taxon>Pseudomonadota</taxon>
        <taxon>Gammaproteobacteria</taxon>
        <taxon>Chromatiales</taxon>
        <taxon>Wenzhouxiangellaceae</taxon>
        <taxon>Wenzhouxiangella</taxon>
    </lineage>
</organism>
<sequence length="296" mass="33339">MRNYSVAALTACLLLSACATTRYTEGEFPRRNADLDILATQQEIESEAWRPHPLFVGTGAALAGASGGLAMGLVGFGMMDAKKEDATKALAPLRERLDGYDFGSQFAARIQSADITERLVADAEPVVWDPPGPPEDREIERRLITIEPRVQLSSDMRSLLVDIEVWEFFPRDGYTPSRKGFSQTYRFLWPLADGDDLEREEAAAAWLERPREDLVALIETGMAHTVGMLETHLKQGTPALENTDELIRIQPPGNYYLWQDHQEVSWLARKWRRGIFYAVPDHAIEDEPELNHQSAR</sequence>
<comment type="caution">
    <text evidence="3">The sequence shown here is derived from an EMBL/GenBank/DDBJ whole genome shotgun (WGS) entry which is preliminary data.</text>
</comment>
<reference evidence="3 4" key="1">
    <citation type="submission" date="2018-08" db="EMBL/GenBank/DDBJ databases">
        <title>Wenzhouxiangella salilacus sp. nov., a novel bacterium isolated from a saline lake in Xinjiang Province, China.</title>
        <authorList>
            <person name="Han S."/>
        </authorList>
    </citation>
    <scope>NUCLEOTIDE SEQUENCE [LARGE SCALE GENOMIC DNA]</scope>
    <source>
        <strain evidence="3 4">XDB06</strain>
    </source>
</reference>
<evidence type="ECO:0000256" key="2">
    <source>
        <dbReference type="SAM" id="SignalP"/>
    </source>
</evidence>
<keyword evidence="4" id="KW-1185">Reference proteome</keyword>
<dbReference type="RefSeq" id="WP_147307668.1">
    <property type="nucleotide sequence ID" value="NZ_QUZK01000041.1"/>
</dbReference>
<feature type="transmembrane region" description="Helical" evidence="1">
    <location>
        <begin position="54"/>
        <end position="78"/>
    </location>
</feature>
<feature type="chain" id="PRO_5017669317" description="Lipoprotein" evidence="2">
    <location>
        <begin position="20"/>
        <end position="296"/>
    </location>
</feature>
<protein>
    <recommendedName>
        <fullName evidence="5">Lipoprotein</fullName>
    </recommendedName>
</protein>
<name>A0A3E1K8C7_9GAMM</name>
<dbReference type="PROSITE" id="PS51257">
    <property type="entry name" value="PROKAR_LIPOPROTEIN"/>
    <property type="match status" value="1"/>
</dbReference>
<proteinExistence type="predicted"/>
<evidence type="ECO:0000313" key="4">
    <source>
        <dbReference type="Proteomes" id="UP000260351"/>
    </source>
</evidence>
<dbReference type="AlphaFoldDB" id="A0A3E1K8C7"/>
<evidence type="ECO:0000313" key="3">
    <source>
        <dbReference type="EMBL" id="RFF29937.1"/>
    </source>
</evidence>
<keyword evidence="1" id="KW-0812">Transmembrane</keyword>
<dbReference type="Proteomes" id="UP000260351">
    <property type="component" value="Unassembled WGS sequence"/>
</dbReference>
<keyword evidence="1" id="KW-1133">Transmembrane helix</keyword>
<accession>A0A3E1K8C7</accession>
<dbReference type="EMBL" id="QUZK01000041">
    <property type="protein sequence ID" value="RFF29937.1"/>
    <property type="molecule type" value="Genomic_DNA"/>
</dbReference>
<gene>
    <name evidence="3" type="ORF">DZC52_10910</name>
</gene>
<evidence type="ECO:0008006" key="5">
    <source>
        <dbReference type="Google" id="ProtNLM"/>
    </source>
</evidence>